<evidence type="ECO:0000256" key="3">
    <source>
        <dbReference type="ARBA" id="ARBA00022801"/>
    </source>
</evidence>
<comment type="function">
    <text evidence="7">Putative phospholipase.</text>
</comment>
<dbReference type="EMBL" id="VXIV02000176">
    <property type="protein sequence ID" value="KAF6040147.1"/>
    <property type="molecule type" value="Genomic_DNA"/>
</dbReference>
<dbReference type="Pfam" id="PF04916">
    <property type="entry name" value="Phospholip_B"/>
    <property type="match status" value="1"/>
</dbReference>
<protein>
    <recommendedName>
        <fullName evidence="7">Phospholipase B-like</fullName>
        <ecNumber evidence="7">3.1.1.-</ecNumber>
    </recommendedName>
</protein>
<dbReference type="AlphaFoldDB" id="A0A7J7KPR5"/>
<gene>
    <name evidence="9" type="ORF">EB796_001540</name>
</gene>
<keyword evidence="10" id="KW-1185">Reference proteome</keyword>
<dbReference type="EC" id="3.1.1.-" evidence="7"/>
<dbReference type="GO" id="GO:0005576">
    <property type="term" value="C:extracellular region"/>
    <property type="evidence" value="ECO:0007669"/>
    <property type="project" value="TreeGrafter"/>
</dbReference>
<dbReference type="PANTHER" id="PTHR12370">
    <property type="entry name" value="PHOSPHOLIPASE B-RELATED"/>
    <property type="match status" value="1"/>
</dbReference>
<dbReference type="OrthoDB" id="419508at2759"/>
<keyword evidence="4 7" id="KW-0442">Lipid degradation</keyword>
<feature type="chain" id="PRO_5029821529" description="Phospholipase B-like" evidence="8">
    <location>
        <begin position="16"/>
        <end position="542"/>
    </location>
</feature>
<evidence type="ECO:0000313" key="9">
    <source>
        <dbReference type="EMBL" id="KAF6040147.1"/>
    </source>
</evidence>
<dbReference type="Proteomes" id="UP000593567">
    <property type="component" value="Unassembled WGS sequence"/>
</dbReference>
<evidence type="ECO:0000313" key="10">
    <source>
        <dbReference type="Proteomes" id="UP000593567"/>
    </source>
</evidence>
<evidence type="ECO:0000256" key="1">
    <source>
        <dbReference type="ARBA" id="ARBA00007835"/>
    </source>
</evidence>
<evidence type="ECO:0000256" key="6">
    <source>
        <dbReference type="ARBA" id="ARBA00023180"/>
    </source>
</evidence>
<organism evidence="9 10">
    <name type="scientific">Bugula neritina</name>
    <name type="common">Brown bryozoan</name>
    <name type="synonym">Sertularia neritina</name>
    <dbReference type="NCBI Taxonomy" id="10212"/>
    <lineage>
        <taxon>Eukaryota</taxon>
        <taxon>Metazoa</taxon>
        <taxon>Spiralia</taxon>
        <taxon>Lophotrochozoa</taxon>
        <taxon>Bryozoa</taxon>
        <taxon>Gymnolaemata</taxon>
        <taxon>Cheilostomatida</taxon>
        <taxon>Flustrina</taxon>
        <taxon>Buguloidea</taxon>
        <taxon>Bugulidae</taxon>
        <taxon>Bugula</taxon>
    </lineage>
</organism>
<feature type="signal peptide" evidence="8">
    <location>
        <begin position="1"/>
        <end position="15"/>
    </location>
</feature>
<evidence type="ECO:0000256" key="4">
    <source>
        <dbReference type="ARBA" id="ARBA00022963"/>
    </source>
</evidence>
<evidence type="ECO:0000256" key="2">
    <source>
        <dbReference type="ARBA" id="ARBA00022729"/>
    </source>
</evidence>
<name>A0A7J7KPR5_BUGNE</name>
<sequence length="542" mass="61632">MRLLCFLAVVSWISAAPDFNYKFKEKPLQTNATIYIQKDGSLVYTPDVVDTKGLAYAVFQDGLLSSGWGVFDVKSGYSSSSQSDQDVMFAAGFLEGALTYKHIYNQYNNIKGTFLNGYSEDVIAKLKTFLNTQQAWMEKEVFLNKENALWRSAGLIFSQYSGLVQGYSYAAPKEMALDNFAFQLLNGAGDLIDLIHVVSRESRPDFSKMTKDELKAYVQKNGHCSALIKVLGAYENIFFSHSSWFVYQATNRIFKYYSFNIEELASKEISFSSYPGFLESLDDFYLMSNGLIMLQTTNNVFNYDLYDMVTPQSLPAWVRVRVANQKSNTAKEWGSWLSQYNSGTYNNQYMVLDLNKVVLNEAIYDDALYITEQIPGYVKFGDATEKLRLGYWPSYNVPFFEEVYNRSGYPAIVESKGLDFSYQLAPRAKIFRRDAAKVIDMDTMKHIMRYNDYKVDPYSEKNACDTICCRGDLLVNGTRPDGCYDTKVADLKMAADRTAWVINGPSTSSSLPPFTWSQFPNSTHAGLPDTYDFNFVLMKPLL</sequence>
<keyword evidence="3 7" id="KW-0378">Hydrolase</keyword>
<dbReference type="GO" id="GO:0004620">
    <property type="term" value="F:phospholipase activity"/>
    <property type="evidence" value="ECO:0007669"/>
    <property type="project" value="InterPro"/>
</dbReference>
<dbReference type="InterPro" id="IPR007000">
    <property type="entry name" value="PLipase_B-like"/>
</dbReference>
<comment type="caution">
    <text evidence="9">The sequence shown here is derived from an EMBL/GenBank/DDBJ whole genome shotgun (WGS) entry which is preliminary data.</text>
</comment>
<dbReference type="PANTHER" id="PTHR12370:SF1">
    <property type="entry name" value="PHOSPHOLIPASE B-LIKE 1"/>
    <property type="match status" value="1"/>
</dbReference>
<dbReference type="GO" id="GO:0009395">
    <property type="term" value="P:phospholipid catabolic process"/>
    <property type="evidence" value="ECO:0007669"/>
    <property type="project" value="TreeGrafter"/>
</dbReference>
<accession>A0A7J7KPR5</accession>
<keyword evidence="6" id="KW-0325">Glycoprotein</keyword>
<evidence type="ECO:0000256" key="5">
    <source>
        <dbReference type="ARBA" id="ARBA00023098"/>
    </source>
</evidence>
<dbReference type="Gene3D" id="3.60.60.30">
    <property type="match status" value="1"/>
</dbReference>
<keyword evidence="5 7" id="KW-0443">Lipid metabolism</keyword>
<evidence type="ECO:0000256" key="8">
    <source>
        <dbReference type="SAM" id="SignalP"/>
    </source>
</evidence>
<keyword evidence="2 8" id="KW-0732">Signal</keyword>
<proteinExistence type="inferred from homology"/>
<reference evidence="9" key="1">
    <citation type="submission" date="2020-06" db="EMBL/GenBank/DDBJ databases">
        <title>Draft genome of Bugula neritina, a colonial animal packing powerful symbionts and potential medicines.</title>
        <authorList>
            <person name="Rayko M."/>
        </authorList>
    </citation>
    <scope>NUCLEOTIDE SEQUENCE [LARGE SCALE GENOMIC DNA]</scope>
    <source>
        <strain evidence="9">Kwan_BN1</strain>
    </source>
</reference>
<evidence type="ECO:0000256" key="7">
    <source>
        <dbReference type="RuleBase" id="RU364138"/>
    </source>
</evidence>
<comment type="similarity">
    <text evidence="1 7">Belongs to the phospholipase B-like family.</text>
</comment>